<keyword evidence="4" id="KW-1185">Reference proteome</keyword>
<dbReference type="InterPro" id="IPR000030">
    <property type="entry name" value="PPE_dom"/>
</dbReference>
<sequence>MWHGFPPEVNTGRLIAGAGAQPYLQAEVGWQTLAADFTAATTALQTQIAVVSGAWQGMASTQAQAAFQPYLAWMATVIAMAQQRAAAAAAQASAYSMAVATTPSLGEIAENHITHAVLQATNFLGVNTVPIAVNEFQYFVEMWNRAAGVMESYASATGVNTTFPPFPPAPPIMAAPGAPEAGLAAVLSQTAAALPASMARNAVLASLGASSLGENVKGRAQAVGQLSGIAGNAAASAGQQGAQRSAEAAAAAPMESSQMATQMSQMAMQAPQMAAQLPQQAGQLLGQGPQQFMQMASQPLQQLTQLFGQGAGSDLASQGISNDALMSHFGSVDQMGMYGTSPVGSAGGAYGGAGLLGSGSSGATLRSPAGWTPPIAAAPQSELAASRATVAGSGTGAVGSGTGMMGPMAGAMRGAEGAMVAVDEPEVDERNVVASLGFDTIDSGDDVRAW</sequence>
<evidence type="ECO:0000259" key="2">
    <source>
        <dbReference type="Pfam" id="PF00823"/>
    </source>
</evidence>
<dbReference type="SUPFAM" id="SSF140459">
    <property type="entry name" value="PE/PPE dimer-like"/>
    <property type="match status" value="1"/>
</dbReference>
<evidence type="ECO:0000313" key="3">
    <source>
        <dbReference type="EMBL" id="MCZ0730699.1"/>
    </source>
</evidence>
<dbReference type="Gene3D" id="1.20.1260.20">
    <property type="entry name" value="PPE superfamily"/>
    <property type="match status" value="1"/>
</dbReference>
<accession>A0ABT4HKU6</accession>
<dbReference type="RefSeq" id="WP_268787219.1">
    <property type="nucleotide sequence ID" value="NZ_JAPQYE010000011.1"/>
</dbReference>
<comment type="caution">
    <text evidence="3">The sequence shown here is derived from an EMBL/GenBank/DDBJ whole genome shotgun (WGS) entry which is preliminary data.</text>
</comment>
<evidence type="ECO:0000313" key="4">
    <source>
        <dbReference type="Proteomes" id="UP001084650"/>
    </source>
</evidence>
<gene>
    <name evidence="3" type="ORF">OY187_21850</name>
</gene>
<organism evidence="3 4">
    <name type="scientific">Mycolicibacterium iranicum</name>
    <name type="common">Mycobacterium iranicum</name>
    <dbReference type="NCBI Taxonomy" id="912594"/>
    <lineage>
        <taxon>Bacteria</taxon>
        <taxon>Bacillati</taxon>
        <taxon>Actinomycetota</taxon>
        <taxon>Actinomycetes</taxon>
        <taxon>Mycobacteriales</taxon>
        <taxon>Mycobacteriaceae</taxon>
        <taxon>Mycolicibacterium</taxon>
    </lineage>
</organism>
<comment type="similarity">
    <text evidence="1">Belongs to the mycobacterial PPE family.</text>
</comment>
<protein>
    <submittedName>
        <fullName evidence="3">PPE family protein</fullName>
    </submittedName>
</protein>
<dbReference type="Proteomes" id="UP001084650">
    <property type="component" value="Unassembled WGS sequence"/>
</dbReference>
<evidence type="ECO:0000256" key="1">
    <source>
        <dbReference type="ARBA" id="ARBA00010652"/>
    </source>
</evidence>
<dbReference type="Pfam" id="PF00823">
    <property type="entry name" value="PPE"/>
    <property type="match status" value="1"/>
</dbReference>
<dbReference type="PANTHER" id="PTHR46766">
    <property type="entry name" value="GLUTAMINE-RICH PROTEIN 2"/>
    <property type="match status" value="1"/>
</dbReference>
<dbReference type="InterPro" id="IPR038332">
    <property type="entry name" value="PPE_sf"/>
</dbReference>
<reference evidence="3" key="1">
    <citation type="submission" date="2022-12" db="EMBL/GenBank/DDBJ databases">
        <title>Whole genome sequence of Mycolicibacterium iranicum strain SBH312.</title>
        <authorList>
            <person name="Jani J."/>
            <person name="Arifin Mustapha Z."/>
            <person name="Ahmed K."/>
            <person name="Kai Ling C."/>
        </authorList>
    </citation>
    <scope>NUCLEOTIDE SEQUENCE</scope>
    <source>
        <strain evidence="3">SBH312</strain>
    </source>
</reference>
<proteinExistence type="inferred from homology"/>
<feature type="domain" description="PPE" evidence="2">
    <location>
        <begin position="1"/>
        <end position="159"/>
    </location>
</feature>
<dbReference type="EMBL" id="JAPQYE010000011">
    <property type="protein sequence ID" value="MCZ0730699.1"/>
    <property type="molecule type" value="Genomic_DNA"/>
</dbReference>
<name>A0ABT4HKU6_MYCIR</name>
<dbReference type="PANTHER" id="PTHR46766:SF1">
    <property type="entry name" value="GLUTAMINE-RICH PROTEIN 2"/>
    <property type="match status" value="1"/>
</dbReference>